<dbReference type="Pfam" id="PF25967">
    <property type="entry name" value="RND-MFP_C"/>
    <property type="match status" value="1"/>
</dbReference>
<feature type="domain" description="Multidrug resistance protein MdtA-like C-terminal permuted SH3" evidence="8">
    <location>
        <begin position="371"/>
        <end position="429"/>
    </location>
</feature>
<dbReference type="Gene3D" id="2.40.30.170">
    <property type="match status" value="1"/>
</dbReference>
<evidence type="ECO:0000256" key="2">
    <source>
        <dbReference type="ARBA" id="ARBA00009477"/>
    </source>
</evidence>
<dbReference type="InterPro" id="IPR058624">
    <property type="entry name" value="MdtA-like_HH"/>
</dbReference>
<dbReference type="Proteomes" id="UP001296967">
    <property type="component" value="Unassembled WGS sequence"/>
</dbReference>
<feature type="domain" description="Multidrug resistance protein MdtA-like beta-barrel" evidence="7">
    <location>
        <begin position="275"/>
        <end position="362"/>
    </location>
</feature>
<name>A0AAJ0XGP5_HALSE</name>
<keyword evidence="10" id="KW-1185">Reference proteome</keyword>
<feature type="region of interest" description="Disordered" evidence="4">
    <location>
        <begin position="1"/>
        <end position="27"/>
    </location>
</feature>
<keyword evidence="3" id="KW-0175">Coiled coil</keyword>
<dbReference type="InterPro" id="IPR058626">
    <property type="entry name" value="MdtA-like_b-barrel"/>
</dbReference>
<dbReference type="InterPro" id="IPR058627">
    <property type="entry name" value="MdtA-like_C"/>
</dbReference>
<reference evidence="9" key="1">
    <citation type="submission" date="2017-05" db="EMBL/GenBank/DDBJ databases">
        <authorList>
            <person name="Imhoff J.F."/>
            <person name="Rahn T."/>
            <person name="Kuenzel S."/>
            <person name="Neulinger S.C."/>
        </authorList>
    </citation>
    <scope>NUCLEOTIDE SEQUENCE</scope>
    <source>
        <strain evidence="9">DSM 4395</strain>
    </source>
</reference>
<evidence type="ECO:0008006" key="11">
    <source>
        <dbReference type="Google" id="ProtNLM"/>
    </source>
</evidence>
<dbReference type="FunFam" id="2.40.420.20:FF:000001">
    <property type="entry name" value="Efflux RND transporter periplasmic adaptor subunit"/>
    <property type="match status" value="1"/>
</dbReference>
<feature type="domain" description="Multidrug resistance protein MdtA-like alpha-helical hairpin" evidence="5">
    <location>
        <begin position="162"/>
        <end position="239"/>
    </location>
</feature>
<evidence type="ECO:0000259" key="7">
    <source>
        <dbReference type="Pfam" id="PF25944"/>
    </source>
</evidence>
<dbReference type="PANTHER" id="PTHR30158">
    <property type="entry name" value="ACRA/E-RELATED COMPONENT OF DRUG EFFLUX TRANSPORTER"/>
    <property type="match status" value="1"/>
</dbReference>
<reference evidence="9" key="2">
    <citation type="journal article" date="2020" name="Microorganisms">
        <title>Osmotic Adaptation and Compatible Solute Biosynthesis of Phototrophic Bacteria as Revealed from Genome Analyses.</title>
        <authorList>
            <person name="Imhoff J.F."/>
            <person name="Rahn T."/>
            <person name="Kunzel S."/>
            <person name="Keller A."/>
            <person name="Neulinger S.C."/>
        </authorList>
    </citation>
    <scope>NUCLEOTIDE SEQUENCE</scope>
    <source>
        <strain evidence="9">DSM 4395</strain>
    </source>
</reference>
<dbReference type="EMBL" id="NHSF01000063">
    <property type="protein sequence ID" value="MBK5931306.1"/>
    <property type="molecule type" value="Genomic_DNA"/>
</dbReference>
<evidence type="ECO:0000256" key="1">
    <source>
        <dbReference type="ARBA" id="ARBA00004519"/>
    </source>
</evidence>
<proteinExistence type="inferred from homology"/>
<dbReference type="Gene3D" id="2.40.420.20">
    <property type="match status" value="1"/>
</dbReference>
<protein>
    <recommendedName>
        <fullName evidence="11">Efflux RND transporter periplasmic adaptor subunit</fullName>
    </recommendedName>
</protein>
<comment type="subcellular location">
    <subcellularLocation>
        <location evidence="1">Cell inner membrane</location>
        <topology evidence="1">Lipid-anchor</topology>
    </subcellularLocation>
</comment>
<dbReference type="AlphaFoldDB" id="A0AAJ0XGP5"/>
<accession>A0AAJ0XGP5</accession>
<evidence type="ECO:0000256" key="3">
    <source>
        <dbReference type="SAM" id="Coils"/>
    </source>
</evidence>
<dbReference type="RefSeq" id="WP_201246148.1">
    <property type="nucleotide sequence ID" value="NZ_NHSF01000063.1"/>
</dbReference>
<dbReference type="Gene3D" id="1.10.287.470">
    <property type="entry name" value="Helix hairpin bin"/>
    <property type="match status" value="1"/>
</dbReference>
<evidence type="ECO:0000259" key="5">
    <source>
        <dbReference type="Pfam" id="PF25876"/>
    </source>
</evidence>
<dbReference type="InterPro" id="IPR058625">
    <property type="entry name" value="MdtA-like_BSH"/>
</dbReference>
<feature type="domain" description="Multidrug resistance protein MdtA-like barrel-sandwich hybrid" evidence="6">
    <location>
        <begin position="116"/>
        <end position="271"/>
    </location>
</feature>
<comment type="caution">
    <text evidence="9">The sequence shown here is derived from an EMBL/GenBank/DDBJ whole genome shotgun (WGS) entry which is preliminary data.</text>
</comment>
<organism evidence="9 10">
    <name type="scientific">Halochromatium salexigens</name>
    <name type="common">Chromatium salexigens</name>
    <dbReference type="NCBI Taxonomy" id="49447"/>
    <lineage>
        <taxon>Bacteria</taxon>
        <taxon>Pseudomonadati</taxon>
        <taxon>Pseudomonadota</taxon>
        <taxon>Gammaproteobacteria</taxon>
        <taxon>Chromatiales</taxon>
        <taxon>Chromatiaceae</taxon>
        <taxon>Halochromatium</taxon>
    </lineage>
</organism>
<gene>
    <name evidence="9" type="ORF">CCR82_12475</name>
</gene>
<evidence type="ECO:0000313" key="9">
    <source>
        <dbReference type="EMBL" id="MBK5931306.1"/>
    </source>
</evidence>
<dbReference type="Pfam" id="PF25917">
    <property type="entry name" value="BSH_RND"/>
    <property type="match status" value="1"/>
</dbReference>
<dbReference type="SUPFAM" id="SSF111369">
    <property type="entry name" value="HlyD-like secretion proteins"/>
    <property type="match status" value="1"/>
</dbReference>
<evidence type="ECO:0000259" key="8">
    <source>
        <dbReference type="Pfam" id="PF25967"/>
    </source>
</evidence>
<evidence type="ECO:0000313" key="10">
    <source>
        <dbReference type="Proteomes" id="UP001296967"/>
    </source>
</evidence>
<sequence length="488" mass="51290">MSRTPSESRSRPASASAASTAAGAVEAASNPAWARLRRLHGGRQCHRPQLGRASVRFGGALLCALTAIATADDNSDQADKAGGSKTPPPSVVVAAVQTQDVAAERRYIGTVKAIQSVNVRARVEGFLEQVAFKQGHTVKKDQLLYQIEQDQYQAALANAEGQLAAAKAGLASAKATLEDKQADFERFSVLVKKGDTSQTNFDRAKAQRDEAEANVENAKASIKQAQAAIESAKIKLGYTTIASPIAGRIGATHYTEGNLVNPGSGTLATVVQLDPIRAVFSIPSADFVRIQERVADDGADHARDLFVPHLILPTGKTYAHKGKVSFADNQVNPSTGTISIYADFPNPDRLLLPGQFVTALVRTAETKQEPVVPASAIQRTRDGEQVYLVGKDHRVEQRTVKTGVQIGTGYAVTSGLQSGEIVIVSGVQKVKPGMVVKPVKQSEAAPMGRALSIDSASSSANKDASSSEAASTDATSTAAQANGADKTQ</sequence>
<dbReference type="NCBIfam" id="TIGR01730">
    <property type="entry name" value="RND_mfp"/>
    <property type="match status" value="1"/>
</dbReference>
<dbReference type="InterPro" id="IPR006143">
    <property type="entry name" value="RND_pump_MFP"/>
</dbReference>
<feature type="compositionally biased region" description="Basic and acidic residues" evidence="4">
    <location>
        <begin position="1"/>
        <end position="10"/>
    </location>
</feature>
<evidence type="ECO:0000259" key="6">
    <source>
        <dbReference type="Pfam" id="PF25917"/>
    </source>
</evidence>
<dbReference type="Gene3D" id="2.40.50.100">
    <property type="match status" value="1"/>
</dbReference>
<dbReference type="Pfam" id="PF25876">
    <property type="entry name" value="HH_MFP_RND"/>
    <property type="match status" value="1"/>
</dbReference>
<dbReference type="GO" id="GO:0046677">
    <property type="term" value="P:response to antibiotic"/>
    <property type="evidence" value="ECO:0007669"/>
    <property type="project" value="TreeGrafter"/>
</dbReference>
<dbReference type="GO" id="GO:0015562">
    <property type="term" value="F:efflux transmembrane transporter activity"/>
    <property type="evidence" value="ECO:0007669"/>
    <property type="project" value="InterPro"/>
</dbReference>
<evidence type="ECO:0000256" key="4">
    <source>
        <dbReference type="SAM" id="MobiDB-lite"/>
    </source>
</evidence>
<feature type="compositionally biased region" description="Low complexity" evidence="4">
    <location>
        <begin position="450"/>
        <end position="481"/>
    </location>
</feature>
<dbReference type="GO" id="GO:0005886">
    <property type="term" value="C:plasma membrane"/>
    <property type="evidence" value="ECO:0007669"/>
    <property type="project" value="UniProtKB-SubCell"/>
</dbReference>
<feature type="coiled-coil region" evidence="3">
    <location>
        <begin position="201"/>
        <end position="235"/>
    </location>
</feature>
<dbReference type="Pfam" id="PF25944">
    <property type="entry name" value="Beta-barrel_RND"/>
    <property type="match status" value="1"/>
</dbReference>
<comment type="similarity">
    <text evidence="2">Belongs to the membrane fusion protein (MFP) (TC 8.A.1) family.</text>
</comment>
<feature type="compositionally biased region" description="Low complexity" evidence="4">
    <location>
        <begin position="11"/>
        <end position="27"/>
    </location>
</feature>
<feature type="region of interest" description="Disordered" evidence="4">
    <location>
        <begin position="442"/>
        <end position="488"/>
    </location>
</feature>